<organism evidence="2 3">
    <name type="scientific">Salinicola corii</name>
    <dbReference type="NCBI Taxonomy" id="2606937"/>
    <lineage>
        <taxon>Bacteria</taxon>
        <taxon>Pseudomonadati</taxon>
        <taxon>Pseudomonadota</taxon>
        <taxon>Gammaproteobacteria</taxon>
        <taxon>Oceanospirillales</taxon>
        <taxon>Halomonadaceae</taxon>
        <taxon>Salinicola</taxon>
    </lineage>
</organism>
<feature type="domain" description="Antirepressor protein C-terminal" evidence="1">
    <location>
        <begin position="126"/>
        <end position="225"/>
    </location>
</feature>
<protein>
    <submittedName>
        <fullName evidence="2">Phage regulatory protein/antirepressor Ant</fullName>
    </submittedName>
</protein>
<sequence length="233" mass="25949">MNQLTSNVQPTMTSLEIAELVEKRHDNVKRTIETLADRMVIASPHFEEKPTAGRPVTVYVFSGATGKRDSTIVVAQLCPEFTARLVDRWQELEAQNDGGALPNFADPVAAARAWADAKESEQLALAQAEAARPAVEFVERYVSSDSGNKGFRQVAKLLNANEREFREFLRDQRVMYRLGGEWMPYQNHVDAGRFVVKTGVAENEHAFNSAKFTAKGVNWVAGLWAHRNMQGAA</sequence>
<dbReference type="Proteomes" id="UP000466024">
    <property type="component" value="Unassembled WGS sequence"/>
</dbReference>
<dbReference type="AlphaFoldDB" id="A0A640WJJ4"/>
<keyword evidence="3" id="KW-1185">Reference proteome</keyword>
<dbReference type="InterPro" id="IPR005039">
    <property type="entry name" value="Ant_C"/>
</dbReference>
<evidence type="ECO:0000259" key="1">
    <source>
        <dbReference type="Pfam" id="PF03374"/>
    </source>
</evidence>
<dbReference type="Pfam" id="PF03374">
    <property type="entry name" value="ANT"/>
    <property type="match status" value="1"/>
</dbReference>
<dbReference type="GO" id="GO:0003677">
    <property type="term" value="F:DNA binding"/>
    <property type="evidence" value="ECO:0007669"/>
    <property type="project" value="InterPro"/>
</dbReference>
<reference evidence="2 3" key="1">
    <citation type="submission" date="2019-08" db="EMBL/GenBank/DDBJ databases">
        <title>Bioinformatics analysis of the strain L3 and L5.</title>
        <authorList>
            <person name="Li X."/>
        </authorList>
    </citation>
    <scope>NUCLEOTIDE SEQUENCE [LARGE SCALE GENOMIC DNA]</scope>
    <source>
        <strain evidence="2 3">L3</strain>
    </source>
</reference>
<gene>
    <name evidence="2" type="ORF">F0A16_02860</name>
</gene>
<dbReference type="InterPro" id="IPR014054">
    <property type="entry name" value="Phage_regulatory_Rha"/>
</dbReference>
<accession>A0A640WJJ4</accession>
<dbReference type="RefSeq" id="WP_149433865.1">
    <property type="nucleotide sequence ID" value="NZ_VTPX01000001.1"/>
</dbReference>
<evidence type="ECO:0000313" key="3">
    <source>
        <dbReference type="Proteomes" id="UP000466024"/>
    </source>
</evidence>
<name>A0A640WJJ4_9GAMM</name>
<evidence type="ECO:0000313" key="2">
    <source>
        <dbReference type="EMBL" id="KAA0020745.1"/>
    </source>
</evidence>
<comment type="caution">
    <text evidence="2">The sequence shown here is derived from an EMBL/GenBank/DDBJ whole genome shotgun (WGS) entry which is preliminary data.</text>
</comment>
<dbReference type="EMBL" id="VTPX01000001">
    <property type="protein sequence ID" value="KAA0020745.1"/>
    <property type="molecule type" value="Genomic_DNA"/>
</dbReference>
<proteinExistence type="predicted"/>
<dbReference type="Pfam" id="PF09669">
    <property type="entry name" value="Phage_pRha"/>
    <property type="match status" value="1"/>
</dbReference>